<proteinExistence type="predicted"/>
<sequence>MMTHILYESILFFCFVKKIKQSPFIQLIIKKIQTTAKLLYGFCQATK</sequence>
<accession>A0A915YDG7</accession>
<gene>
    <name evidence="1" type="ORF">AsAng_0017210</name>
</gene>
<name>A0A915YDG7_9BACT</name>
<dbReference type="AlphaFoldDB" id="A0A915YDG7"/>
<evidence type="ECO:0000313" key="1">
    <source>
        <dbReference type="EMBL" id="BDS11011.1"/>
    </source>
</evidence>
<organism evidence="1 2">
    <name type="scientific">Aureispira anguillae</name>
    <dbReference type="NCBI Taxonomy" id="2864201"/>
    <lineage>
        <taxon>Bacteria</taxon>
        <taxon>Pseudomonadati</taxon>
        <taxon>Bacteroidota</taxon>
        <taxon>Saprospiria</taxon>
        <taxon>Saprospirales</taxon>
        <taxon>Saprospiraceae</taxon>
        <taxon>Aureispira</taxon>
    </lineage>
</organism>
<dbReference type="Proteomes" id="UP001060919">
    <property type="component" value="Chromosome"/>
</dbReference>
<evidence type="ECO:0000313" key="2">
    <source>
        <dbReference type="Proteomes" id="UP001060919"/>
    </source>
</evidence>
<reference evidence="1" key="1">
    <citation type="submission" date="2022-09" db="EMBL/GenBank/DDBJ databases">
        <title>Aureispira anguillicida sp. nov., isolated from Leptocephalus of Japanese eel Anguilla japonica.</title>
        <authorList>
            <person name="Yuasa K."/>
            <person name="Mekata T."/>
            <person name="Ikunari K."/>
        </authorList>
    </citation>
    <scope>NUCLEOTIDE SEQUENCE</scope>
    <source>
        <strain evidence="1">EL160426</strain>
    </source>
</reference>
<protein>
    <submittedName>
        <fullName evidence="1">Uncharacterized protein</fullName>
    </submittedName>
</protein>
<keyword evidence="2" id="KW-1185">Reference proteome</keyword>
<dbReference type="EMBL" id="AP026867">
    <property type="protein sequence ID" value="BDS11011.1"/>
    <property type="molecule type" value="Genomic_DNA"/>
</dbReference>
<dbReference type="KEGG" id="aup:AsAng_0017210"/>